<reference evidence="2" key="1">
    <citation type="submission" date="2016-05" db="EMBL/GenBank/DDBJ databases">
        <authorList>
            <person name="Lavstsen T."/>
            <person name="Jespersen J.S."/>
        </authorList>
    </citation>
    <scope>NUCLEOTIDE SEQUENCE</scope>
    <source>
        <tissue evidence="2">Brain</tissue>
    </source>
</reference>
<feature type="region of interest" description="Disordered" evidence="1">
    <location>
        <begin position="41"/>
        <end position="60"/>
    </location>
</feature>
<organism evidence="2">
    <name type="scientific">Nothobranchius rachovii</name>
    <name type="common">bluefin notho</name>
    <dbReference type="NCBI Taxonomy" id="451742"/>
    <lineage>
        <taxon>Eukaryota</taxon>
        <taxon>Metazoa</taxon>
        <taxon>Chordata</taxon>
        <taxon>Craniata</taxon>
        <taxon>Vertebrata</taxon>
        <taxon>Euteleostomi</taxon>
        <taxon>Actinopterygii</taxon>
        <taxon>Neopterygii</taxon>
        <taxon>Teleostei</taxon>
        <taxon>Neoteleostei</taxon>
        <taxon>Acanthomorphata</taxon>
        <taxon>Ovalentaria</taxon>
        <taxon>Atherinomorphae</taxon>
        <taxon>Cyprinodontiformes</taxon>
        <taxon>Nothobranchiidae</taxon>
        <taxon>Nothobranchius</taxon>
    </lineage>
</organism>
<sequence length="156" mass="17329">PVPPSPHGQNETVSKTFREDLKKKLRDTLISEVEDLIDGEGEEFGAATAASDPSTDSPPVKRSCLLSRYKALKKCSSSQASSIRTQTSKYFDATQDTDTDDALVFWYQNQVRFPQLDTEGSVSSGDIIMRSHRASLGHRMLEVLMFLKCNQALLKS</sequence>
<proteinExistence type="predicted"/>
<dbReference type="SUPFAM" id="SSF53098">
    <property type="entry name" value="Ribonuclease H-like"/>
    <property type="match status" value="1"/>
</dbReference>
<protein>
    <recommendedName>
        <fullName evidence="3">HAT C-terminal dimerisation domain-containing protein</fullName>
    </recommendedName>
</protein>
<evidence type="ECO:0008006" key="3">
    <source>
        <dbReference type="Google" id="ProtNLM"/>
    </source>
</evidence>
<gene>
    <name evidence="2" type="primary">Nfu_g_1_020575</name>
</gene>
<accession>A0A1A8PDW6</accession>
<reference evidence="2" key="2">
    <citation type="submission" date="2016-06" db="EMBL/GenBank/DDBJ databases">
        <title>The genome of a short-lived fish provides insights into sex chromosome evolution and the genetic control of aging.</title>
        <authorList>
            <person name="Reichwald K."/>
            <person name="Felder M."/>
            <person name="Petzold A."/>
            <person name="Koch P."/>
            <person name="Groth M."/>
            <person name="Platzer M."/>
        </authorList>
    </citation>
    <scope>NUCLEOTIDE SEQUENCE</scope>
    <source>
        <tissue evidence="2">Brain</tissue>
    </source>
</reference>
<evidence type="ECO:0000256" key="1">
    <source>
        <dbReference type="SAM" id="MobiDB-lite"/>
    </source>
</evidence>
<feature type="non-terminal residue" evidence="2">
    <location>
        <position position="1"/>
    </location>
</feature>
<dbReference type="InterPro" id="IPR012337">
    <property type="entry name" value="RNaseH-like_sf"/>
</dbReference>
<feature type="compositionally biased region" description="Low complexity" evidence="1">
    <location>
        <begin position="44"/>
        <end position="58"/>
    </location>
</feature>
<name>A0A1A8PDW6_9TELE</name>
<dbReference type="AlphaFoldDB" id="A0A1A8PDW6"/>
<evidence type="ECO:0000313" key="2">
    <source>
        <dbReference type="EMBL" id="SBR79212.1"/>
    </source>
</evidence>
<dbReference type="EMBL" id="HAEH01006433">
    <property type="protein sequence ID" value="SBR79212.1"/>
    <property type="molecule type" value="Transcribed_RNA"/>
</dbReference>